<dbReference type="PANTHER" id="PTHR15923">
    <property type="entry name" value="TRANSMEMBRANE AND IMMUNOGLOBULIN DOMAIN-CONTAINING PROTEIN"/>
    <property type="match status" value="1"/>
</dbReference>
<protein>
    <submittedName>
        <fullName evidence="1">Uncharacterized protein</fullName>
    </submittedName>
</protein>
<dbReference type="InterPro" id="IPR051874">
    <property type="entry name" value="Ig-like_domain-LISCH7"/>
</dbReference>
<sequence length="156" mass="17962">MMKAKEPTRHVRDKVVEKRKAGLGCLALQVTVQDTERYTMLFSSIILRCDYSTSAQIQDVSLTWRYKSFCKDPIFEYYSAAYQAALSLKQDPSNDCNDNQREVRIVIQRRGQNEPVLGTDYRQRKITIQNSEDCTCILTHRGSIIVVIFLYIGAVL</sequence>
<evidence type="ECO:0000313" key="1">
    <source>
        <dbReference type="EMBL" id="CAJ0946812.1"/>
    </source>
</evidence>
<dbReference type="PANTHER" id="PTHR15923:SF3">
    <property type="entry name" value="IMMUNOGLOBULIN-LIKE DOMAIN-CONTAINING RECEPTOR 1"/>
    <property type="match status" value="1"/>
</dbReference>
<organism evidence="1 2">
    <name type="scientific">Ranitomeya imitator</name>
    <name type="common">mimic poison frog</name>
    <dbReference type="NCBI Taxonomy" id="111125"/>
    <lineage>
        <taxon>Eukaryota</taxon>
        <taxon>Metazoa</taxon>
        <taxon>Chordata</taxon>
        <taxon>Craniata</taxon>
        <taxon>Vertebrata</taxon>
        <taxon>Euteleostomi</taxon>
        <taxon>Amphibia</taxon>
        <taxon>Batrachia</taxon>
        <taxon>Anura</taxon>
        <taxon>Neobatrachia</taxon>
        <taxon>Hyloidea</taxon>
        <taxon>Dendrobatidae</taxon>
        <taxon>Dendrobatinae</taxon>
        <taxon>Ranitomeya</taxon>
    </lineage>
</organism>
<proteinExistence type="predicted"/>
<name>A0ABN9LRN1_9NEOB</name>
<reference evidence="1" key="1">
    <citation type="submission" date="2023-07" db="EMBL/GenBank/DDBJ databases">
        <authorList>
            <person name="Stuckert A."/>
        </authorList>
    </citation>
    <scope>NUCLEOTIDE SEQUENCE</scope>
</reference>
<comment type="caution">
    <text evidence="1">The sequence shown here is derived from an EMBL/GenBank/DDBJ whole genome shotgun (WGS) entry which is preliminary data.</text>
</comment>
<accession>A0ABN9LRN1</accession>
<gene>
    <name evidence="1" type="ORF">RIMI_LOCUS11452788</name>
</gene>
<evidence type="ECO:0000313" key="2">
    <source>
        <dbReference type="Proteomes" id="UP001176940"/>
    </source>
</evidence>
<keyword evidence="2" id="KW-1185">Reference proteome</keyword>
<dbReference type="EMBL" id="CAUEEQ010025930">
    <property type="protein sequence ID" value="CAJ0946812.1"/>
    <property type="molecule type" value="Genomic_DNA"/>
</dbReference>
<dbReference type="Proteomes" id="UP001176940">
    <property type="component" value="Unassembled WGS sequence"/>
</dbReference>